<evidence type="ECO:0000313" key="1">
    <source>
        <dbReference type="EMBL" id="KAL2322105.1"/>
    </source>
</evidence>
<evidence type="ECO:0000313" key="2">
    <source>
        <dbReference type="Proteomes" id="UP001603857"/>
    </source>
</evidence>
<protein>
    <submittedName>
        <fullName evidence="1">Uncharacterized protein</fullName>
    </submittedName>
</protein>
<reference evidence="1 2" key="1">
    <citation type="submission" date="2024-08" db="EMBL/GenBank/DDBJ databases">
        <title>Insights into the chromosomal genome structure of Flemingia macrophylla.</title>
        <authorList>
            <person name="Ding Y."/>
            <person name="Zhao Y."/>
            <person name="Bi W."/>
            <person name="Wu M."/>
            <person name="Zhao G."/>
            <person name="Gong Y."/>
            <person name="Li W."/>
            <person name="Zhang P."/>
        </authorList>
    </citation>
    <scope>NUCLEOTIDE SEQUENCE [LARGE SCALE GENOMIC DNA]</scope>
    <source>
        <strain evidence="1">DYQJB</strain>
        <tissue evidence="1">Leaf</tissue>
    </source>
</reference>
<dbReference type="Proteomes" id="UP001603857">
    <property type="component" value="Unassembled WGS sequence"/>
</dbReference>
<proteinExistence type="predicted"/>
<dbReference type="AlphaFoldDB" id="A0ABD1LEZ5"/>
<comment type="caution">
    <text evidence="1">The sequence shown here is derived from an EMBL/GenBank/DDBJ whole genome shotgun (WGS) entry which is preliminary data.</text>
</comment>
<name>A0ABD1LEZ5_9FABA</name>
<dbReference type="EMBL" id="JBGMDY010000009">
    <property type="protein sequence ID" value="KAL2322105.1"/>
    <property type="molecule type" value="Genomic_DNA"/>
</dbReference>
<dbReference type="InterPro" id="IPR004252">
    <property type="entry name" value="Probable_transposase_24"/>
</dbReference>
<sequence length="117" mass="13348">MTPTCWDLFQKTHKTAHGARWVSSKAERIANEYERRLSERESQQSLGDGVFSVKSENSIFYDVVGGVNKKRRIFGLGSETGKYKPSSSRSSDGISNFEYDQMRNLVSNFSQERLIQS</sequence>
<organism evidence="1 2">
    <name type="scientific">Flemingia macrophylla</name>
    <dbReference type="NCBI Taxonomy" id="520843"/>
    <lineage>
        <taxon>Eukaryota</taxon>
        <taxon>Viridiplantae</taxon>
        <taxon>Streptophyta</taxon>
        <taxon>Embryophyta</taxon>
        <taxon>Tracheophyta</taxon>
        <taxon>Spermatophyta</taxon>
        <taxon>Magnoliopsida</taxon>
        <taxon>eudicotyledons</taxon>
        <taxon>Gunneridae</taxon>
        <taxon>Pentapetalae</taxon>
        <taxon>rosids</taxon>
        <taxon>fabids</taxon>
        <taxon>Fabales</taxon>
        <taxon>Fabaceae</taxon>
        <taxon>Papilionoideae</taxon>
        <taxon>50 kb inversion clade</taxon>
        <taxon>NPAAA clade</taxon>
        <taxon>indigoferoid/millettioid clade</taxon>
        <taxon>Phaseoleae</taxon>
        <taxon>Flemingia</taxon>
    </lineage>
</organism>
<accession>A0ABD1LEZ5</accession>
<dbReference type="Pfam" id="PF03004">
    <property type="entry name" value="Transposase_24"/>
    <property type="match status" value="1"/>
</dbReference>
<keyword evidence="2" id="KW-1185">Reference proteome</keyword>
<gene>
    <name evidence="1" type="ORF">Fmac_026484</name>
</gene>